<reference evidence="8" key="1">
    <citation type="submission" date="2020-05" db="EMBL/GenBank/DDBJ databases">
        <authorList>
            <person name="Chiriac C."/>
            <person name="Salcher M."/>
            <person name="Ghai R."/>
            <person name="Kavagutti S V."/>
        </authorList>
    </citation>
    <scope>NUCLEOTIDE SEQUENCE</scope>
</reference>
<dbReference type="EMBL" id="CAEZSD010000094">
    <property type="protein sequence ID" value="CAB4536233.1"/>
    <property type="molecule type" value="Genomic_DNA"/>
</dbReference>
<organism evidence="8">
    <name type="scientific">freshwater metagenome</name>
    <dbReference type="NCBI Taxonomy" id="449393"/>
    <lineage>
        <taxon>unclassified sequences</taxon>
        <taxon>metagenomes</taxon>
        <taxon>ecological metagenomes</taxon>
    </lineage>
</organism>
<evidence type="ECO:0000256" key="6">
    <source>
        <dbReference type="ARBA" id="ARBA00047816"/>
    </source>
</evidence>
<keyword evidence="5 7" id="KW-0472">Membrane</keyword>
<dbReference type="AlphaFoldDB" id="A0A6J6BCW2"/>
<evidence type="ECO:0000313" key="8">
    <source>
        <dbReference type="EMBL" id="CAB4536233.1"/>
    </source>
</evidence>
<gene>
    <name evidence="8" type="ORF">UFOPK1399_00792</name>
</gene>
<dbReference type="InterPro" id="IPR021050">
    <property type="entry name" value="Cyt_c_oxidase_su4_actinobac"/>
</dbReference>
<dbReference type="GO" id="GO:0022900">
    <property type="term" value="P:electron transport chain"/>
    <property type="evidence" value="ECO:0007669"/>
    <property type="project" value="InterPro"/>
</dbReference>
<accession>A0A6J6BCW2</accession>
<dbReference type="PIRSF" id="PIRSF017385">
    <property type="entry name" value="CtaF"/>
    <property type="match status" value="1"/>
</dbReference>
<dbReference type="GO" id="GO:0004129">
    <property type="term" value="F:cytochrome-c oxidase activity"/>
    <property type="evidence" value="ECO:0007669"/>
    <property type="project" value="UniProtKB-EC"/>
</dbReference>
<protein>
    <submittedName>
        <fullName evidence="8">Unannotated protein</fullName>
    </submittedName>
</protein>
<dbReference type="Pfam" id="PF12270">
    <property type="entry name" value="Cyt_c_ox_IV"/>
    <property type="match status" value="1"/>
</dbReference>
<name>A0A6J6BCW2_9ZZZZ</name>
<keyword evidence="4 7" id="KW-1133">Transmembrane helix</keyword>
<keyword evidence="3 7" id="KW-0812">Transmembrane</keyword>
<dbReference type="GO" id="GO:0005886">
    <property type="term" value="C:plasma membrane"/>
    <property type="evidence" value="ECO:0007669"/>
    <property type="project" value="UniProtKB-SubCell"/>
</dbReference>
<feature type="transmembrane region" description="Helical" evidence="7">
    <location>
        <begin position="98"/>
        <end position="122"/>
    </location>
</feature>
<evidence type="ECO:0000256" key="5">
    <source>
        <dbReference type="ARBA" id="ARBA00023136"/>
    </source>
</evidence>
<evidence type="ECO:0000256" key="1">
    <source>
        <dbReference type="ARBA" id="ARBA00004651"/>
    </source>
</evidence>
<sequence>MKANWKLFSGLSVFYVIMAVVYYFVGGEAVGITGMTLAACLAGMVGFYVWFTQKRIGVAIPSDNDDAEIADDAGELGFYSPHSWWPLPTALSATAMGLGLIIGWWLTLIALGSLVISIIGMVTEYEKPTPISSH</sequence>
<comment type="subcellular location">
    <subcellularLocation>
        <location evidence="1">Cell membrane</location>
        <topology evidence="1">Multi-pass membrane protein</topology>
    </subcellularLocation>
</comment>
<feature type="transmembrane region" description="Helical" evidence="7">
    <location>
        <begin position="7"/>
        <end position="25"/>
    </location>
</feature>
<evidence type="ECO:0000256" key="7">
    <source>
        <dbReference type="SAM" id="Phobius"/>
    </source>
</evidence>
<evidence type="ECO:0000256" key="4">
    <source>
        <dbReference type="ARBA" id="ARBA00022989"/>
    </source>
</evidence>
<evidence type="ECO:0000256" key="2">
    <source>
        <dbReference type="ARBA" id="ARBA00022475"/>
    </source>
</evidence>
<comment type="catalytic activity">
    <reaction evidence="6">
        <text>4 Fe(II)-[cytochrome c] + O2 + 8 H(+)(in) = 4 Fe(III)-[cytochrome c] + 2 H2O + 4 H(+)(out)</text>
        <dbReference type="Rhea" id="RHEA:11436"/>
        <dbReference type="Rhea" id="RHEA-COMP:10350"/>
        <dbReference type="Rhea" id="RHEA-COMP:14399"/>
        <dbReference type="ChEBI" id="CHEBI:15377"/>
        <dbReference type="ChEBI" id="CHEBI:15378"/>
        <dbReference type="ChEBI" id="CHEBI:15379"/>
        <dbReference type="ChEBI" id="CHEBI:29033"/>
        <dbReference type="ChEBI" id="CHEBI:29034"/>
        <dbReference type="EC" id="7.1.1.9"/>
    </reaction>
</comment>
<feature type="transmembrane region" description="Helical" evidence="7">
    <location>
        <begin position="31"/>
        <end position="51"/>
    </location>
</feature>
<keyword evidence="2" id="KW-1003">Cell membrane</keyword>
<evidence type="ECO:0000256" key="3">
    <source>
        <dbReference type="ARBA" id="ARBA00022692"/>
    </source>
</evidence>
<proteinExistence type="predicted"/>